<evidence type="ECO:0000256" key="23">
    <source>
        <dbReference type="ARBA" id="ARBA00048180"/>
    </source>
</evidence>
<evidence type="ECO:0000256" key="17">
    <source>
        <dbReference type="ARBA" id="ARBA00040123"/>
    </source>
</evidence>
<evidence type="ECO:0000256" key="14">
    <source>
        <dbReference type="ARBA" id="ARBA00037002"/>
    </source>
</evidence>
<evidence type="ECO:0000256" key="8">
    <source>
        <dbReference type="ARBA" id="ARBA00022832"/>
    </source>
</evidence>
<dbReference type="InterPro" id="IPR029069">
    <property type="entry name" value="HotDog_dom_sf"/>
</dbReference>
<evidence type="ECO:0000256" key="22">
    <source>
        <dbReference type="ARBA" id="ARBA00048074"/>
    </source>
</evidence>
<dbReference type="InterPro" id="IPR052365">
    <property type="entry name" value="THEM4/THEM5_acyl-CoA_thioest"/>
</dbReference>
<evidence type="ECO:0000256" key="1">
    <source>
        <dbReference type="ARBA" id="ARBA00004170"/>
    </source>
</evidence>
<keyword evidence="9" id="KW-0809">Transit peptide</keyword>
<dbReference type="GO" id="GO:0016787">
    <property type="term" value="F:hydrolase activity"/>
    <property type="evidence" value="ECO:0007669"/>
    <property type="project" value="UniProtKB-KW"/>
</dbReference>
<keyword evidence="11" id="KW-0472">Membrane</keyword>
<evidence type="ECO:0000256" key="5">
    <source>
        <dbReference type="ARBA" id="ARBA00022490"/>
    </source>
</evidence>
<evidence type="ECO:0000256" key="18">
    <source>
        <dbReference type="ARBA" id="ARBA00043210"/>
    </source>
</evidence>
<dbReference type="Gene3D" id="3.10.129.10">
    <property type="entry name" value="Hotdog Thioesterase"/>
    <property type="match status" value="1"/>
</dbReference>
<dbReference type="InterPro" id="IPR006683">
    <property type="entry name" value="Thioestr_dom"/>
</dbReference>
<evidence type="ECO:0000256" key="2">
    <source>
        <dbReference type="ARBA" id="ARBA00004496"/>
    </source>
</evidence>
<evidence type="ECO:0000256" key="15">
    <source>
        <dbReference type="ARBA" id="ARBA00038456"/>
    </source>
</evidence>
<comment type="catalytic activity">
    <reaction evidence="23">
        <text>tetradecanoyl-CoA + H2O = tetradecanoate + CoA + H(+)</text>
        <dbReference type="Rhea" id="RHEA:40119"/>
        <dbReference type="ChEBI" id="CHEBI:15377"/>
        <dbReference type="ChEBI" id="CHEBI:15378"/>
        <dbReference type="ChEBI" id="CHEBI:30807"/>
        <dbReference type="ChEBI" id="CHEBI:57287"/>
        <dbReference type="ChEBI" id="CHEBI:57385"/>
    </reaction>
    <physiologicalReaction direction="left-to-right" evidence="23">
        <dbReference type="Rhea" id="RHEA:40120"/>
    </physiologicalReaction>
</comment>
<comment type="catalytic activity">
    <reaction evidence="21">
        <text>decanoyl-CoA + H2O = decanoate + CoA + H(+)</text>
        <dbReference type="Rhea" id="RHEA:40059"/>
        <dbReference type="ChEBI" id="CHEBI:15377"/>
        <dbReference type="ChEBI" id="CHEBI:15378"/>
        <dbReference type="ChEBI" id="CHEBI:27689"/>
        <dbReference type="ChEBI" id="CHEBI:57287"/>
        <dbReference type="ChEBI" id="CHEBI:61430"/>
    </reaction>
    <physiologicalReaction direction="left-to-right" evidence="21">
        <dbReference type="Rhea" id="RHEA:40060"/>
    </physiologicalReaction>
</comment>
<evidence type="ECO:0000256" key="12">
    <source>
        <dbReference type="ARBA" id="ARBA00023273"/>
    </source>
</evidence>
<dbReference type="PANTHER" id="PTHR12418">
    <property type="entry name" value="ACYL-COENZYME A THIOESTERASE THEM4"/>
    <property type="match status" value="1"/>
</dbReference>
<sequence>MSDPISVADPEHARALYEPLTQSVRRLVDLTIRSEADDDAVRRAHRLVDEAAALLGSRVAPGSFGIRSDAAGRPMPWGNVAIGVRNAIAPPLDVHRDSDGRATADLVLGAPYEGPPGQVHGGVCALVLDHVLGATAHHRHQTAFTGTLTIRYVRPTWLGALRAEAWIDREEGSKTYAVGHLLGPDGEVTAQAEGVFIRPRSAR</sequence>
<evidence type="ECO:0000256" key="16">
    <source>
        <dbReference type="ARBA" id="ARBA00038848"/>
    </source>
</evidence>
<gene>
    <name evidence="24" type="ORF">BIN_B_05271</name>
</gene>
<evidence type="ECO:0000256" key="21">
    <source>
        <dbReference type="ARBA" id="ARBA00047969"/>
    </source>
</evidence>
<keyword evidence="5" id="KW-0963">Cytoplasm</keyword>
<dbReference type="Pfam" id="PF03061">
    <property type="entry name" value="4HBT"/>
    <property type="match status" value="1"/>
</dbReference>
<evidence type="ECO:0000256" key="6">
    <source>
        <dbReference type="ARBA" id="ARBA00022703"/>
    </source>
</evidence>
<keyword evidence="8" id="KW-0276">Fatty acid metabolism</keyword>
<proteinExistence type="inferred from homology"/>
<evidence type="ECO:0000256" key="11">
    <source>
        <dbReference type="ARBA" id="ARBA00023136"/>
    </source>
</evidence>
<dbReference type="PANTHER" id="PTHR12418:SF19">
    <property type="entry name" value="ACYL-COENZYME A THIOESTERASE THEM4"/>
    <property type="match status" value="1"/>
</dbReference>
<dbReference type="KEGG" id="msn:LI99_14260"/>
<name>A0A653FP98_MYCSM</name>
<keyword evidence="6" id="KW-0053">Apoptosis</keyword>
<dbReference type="OMA" id="AEGIFIH"/>
<comment type="catalytic activity">
    <reaction evidence="13">
        <text>(5Z,8Z,11Z,14Z)-eicosatetraenoyl-CoA + H2O = (5Z,8Z,11Z,14Z)-eicosatetraenoate + CoA + H(+)</text>
        <dbReference type="Rhea" id="RHEA:40151"/>
        <dbReference type="ChEBI" id="CHEBI:15377"/>
        <dbReference type="ChEBI" id="CHEBI:15378"/>
        <dbReference type="ChEBI" id="CHEBI:32395"/>
        <dbReference type="ChEBI" id="CHEBI:57287"/>
        <dbReference type="ChEBI" id="CHEBI:57368"/>
    </reaction>
    <physiologicalReaction direction="left-to-right" evidence="13">
        <dbReference type="Rhea" id="RHEA:40152"/>
    </physiologicalReaction>
</comment>
<dbReference type="GeneID" id="93457645"/>
<dbReference type="KEGG" id="msh:LI98_14265"/>
<keyword evidence="4" id="KW-1003">Cell membrane</keyword>
<dbReference type="EMBL" id="LR589660">
    <property type="protein sequence ID" value="VTP10926.1"/>
    <property type="molecule type" value="Genomic_DNA"/>
</dbReference>
<dbReference type="SUPFAM" id="SSF54637">
    <property type="entry name" value="Thioesterase/thiol ester dehydrase-isomerase"/>
    <property type="match status" value="1"/>
</dbReference>
<evidence type="ECO:0000256" key="20">
    <source>
        <dbReference type="ARBA" id="ARBA00047734"/>
    </source>
</evidence>
<dbReference type="GO" id="GO:0006631">
    <property type="term" value="P:fatty acid metabolic process"/>
    <property type="evidence" value="ECO:0007669"/>
    <property type="project" value="UniProtKB-KW"/>
</dbReference>
<comment type="catalytic activity">
    <reaction evidence="22">
        <text>dodecanoyl-CoA + H2O = dodecanoate + CoA + H(+)</text>
        <dbReference type="Rhea" id="RHEA:30135"/>
        <dbReference type="ChEBI" id="CHEBI:15377"/>
        <dbReference type="ChEBI" id="CHEBI:15378"/>
        <dbReference type="ChEBI" id="CHEBI:18262"/>
        <dbReference type="ChEBI" id="CHEBI:57287"/>
        <dbReference type="ChEBI" id="CHEBI:57375"/>
    </reaction>
    <physiologicalReaction direction="left-to-right" evidence="22">
        <dbReference type="Rhea" id="RHEA:30136"/>
    </physiologicalReaction>
</comment>
<keyword evidence="10" id="KW-0443">Lipid metabolism</keyword>
<accession>A0A653FP98</accession>
<dbReference type="AlphaFoldDB" id="A0A653FP98"/>
<dbReference type="RefSeq" id="WP_011728638.1">
    <property type="nucleotide sequence ID" value="NZ_CP009495.1"/>
</dbReference>
<evidence type="ECO:0000256" key="4">
    <source>
        <dbReference type="ARBA" id="ARBA00022475"/>
    </source>
</evidence>
<comment type="subcellular location">
    <subcellularLocation>
        <location evidence="3">Cell projection</location>
        <location evidence="3">Ruffle membrane</location>
    </subcellularLocation>
    <subcellularLocation>
        <location evidence="2">Cytoplasm</location>
    </subcellularLocation>
    <subcellularLocation>
        <location evidence="1">Membrane</location>
        <topology evidence="1">Peripheral membrane protein</topology>
    </subcellularLocation>
</comment>
<evidence type="ECO:0000256" key="10">
    <source>
        <dbReference type="ARBA" id="ARBA00023098"/>
    </source>
</evidence>
<evidence type="ECO:0000256" key="13">
    <source>
        <dbReference type="ARBA" id="ARBA00035852"/>
    </source>
</evidence>
<organism evidence="24">
    <name type="scientific">Mycolicibacterium smegmatis</name>
    <name type="common">Mycobacterium smegmatis</name>
    <dbReference type="NCBI Taxonomy" id="1772"/>
    <lineage>
        <taxon>Bacteria</taxon>
        <taxon>Bacillati</taxon>
        <taxon>Actinomycetota</taxon>
        <taxon>Actinomycetes</taxon>
        <taxon>Mycobacteriales</taxon>
        <taxon>Mycobacteriaceae</taxon>
        <taxon>Mycolicibacterium</taxon>
    </lineage>
</organism>
<evidence type="ECO:0000256" key="3">
    <source>
        <dbReference type="ARBA" id="ARBA00004632"/>
    </source>
</evidence>
<comment type="catalytic activity">
    <reaction evidence="19">
        <text>octanoyl-CoA + H2O = octanoate + CoA + H(+)</text>
        <dbReference type="Rhea" id="RHEA:30143"/>
        <dbReference type="ChEBI" id="CHEBI:15377"/>
        <dbReference type="ChEBI" id="CHEBI:15378"/>
        <dbReference type="ChEBI" id="CHEBI:25646"/>
        <dbReference type="ChEBI" id="CHEBI:57287"/>
        <dbReference type="ChEBI" id="CHEBI:57386"/>
    </reaction>
    <physiologicalReaction direction="left-to-right" evidence="19">
        <dbReference type="Rhea" id="RHEA:30144"/>
    </physiologicalReaction>
</comment>
<protein>
    <recommendedName>
        <fullName evidence="17">Acyl-coenzyme A thioesterase THEM4</fullName>
        <ecNumber evidence="16">3.1.2.2</ecNumber>
    </recommendedName>
    <alternativeName>
        <fullName evidence="18">Thioesterase superfamily member 4</fullName>
    </alternativeName>
</protein>
<comment type="similarity">
    <text evidence="15">Belongs to the THEM4/THEM5 thioesterase family.</text>
</comment>
<evidence type="ECO:0000256" key="9">
    <source>
        <dbReference type="ARBA" id="ARBA00022946"/>
    </source>
</evidence>
<evidence type="ECO:0000256" key="19">
    <source>
        <dbReference type="ARBA" id="ARBA00047588"/>
    </source>
</evidence>
<dbReference type="GO" id="GO:0016020">
    <property type="term" value="C:membrane"/>
    <property type="evidence" value="ECO:0007669"/>
    <property type="project" value="UniProtKB-SubCell"/>
</dbReference>
<reference evidence="24" key="1">
    <citation type="submission" date="2019-05" db="EMBL/GenBank/DDBJ databases">
        <authorList>
            <person name="Naeem R."/>
            <person name="Antony C."/>
            <person name="Guan Q."/>
        </authorList>
    </citation>
    <scope>NUCLEOTIDE SEQUENCE</scope>
    <source>
        <strain evidence="24">1</strain>
    </source>
</reference>
<comment type="catalytic activity">
    <reaction evidence="14">
        <text>(9Z)-octadecenoyl-CoA + H2O = (9Z)-octadecenoate + CoA + H(+)</text>
        <dbReference type="Rhea" id="RHEA:40139"/>
        <dbReference type="ChEBI" id="CHEBI:15377"/>
        <dbReference type="ChEBI" id="CHEBI:15378"/>
        <dbReference type="ChEBI" id="CHEBI:30823"/>
        <dbReference type="ChEBI" id="CHEBI:57287"/>
        <dbReference type="ChEBI" id="CHEBI:57387"/>
    </reaction>
    <physiologicalReaction direction="left-to-right" evidence="14">
        <dbReference type="Rhea" id="RHEA:40140"/>
    </physiologicalReaction>
</comment>
<dbReference type="EC" id="3.1.2.2" evidence="16"/>
<evidence type="ECO:0000313" key="24">
    <source>
        <dbReference type="EMBL" id="VTP10926.1"/>
    </source>
</evidence>
<comment type="catalytic activity">
    <reaction evidence="20">
        <text>hexadecanoyl-CoA + H2O = hexadecanoate + CoA + H(+)</text>
        <dbReference type="Rhea" id="RHEA:16645"/>
        <dbReference type="ChEBI" id="CHEBI:7896"/>
        <dbReference type="ChEBI" id="CHEBI:15377"/>
        <dbReference type="ChEBI" id="CHEBI:15378"/>
        <dbReference type="ChEBI" id="CHEBI:57287"/>
        <dbReference type="ChEBI" id="CHEBI:57379"/>
        <dbReference type="EC" id="3.1.2.2"/>
    </reaction>
    <physiologicalReaction direction="left-to-right" evidence="20">
        <dbReference type="Rhea" id="RHEA:16646"/>
    </physiologicalReaction>
</comment>
<keyword evidence="7" id="KW-0378">Hydrolase</keyword>
<keyword evidence="12" id="KW-0966">Cell projection</keyword>
<dbReference type="GO" id="GO:0005737">
    <property type="term" value="C:cytoplasm"/>
    <property type="evidence" value="ECO:0007669"/>
    <property type="project" value="UniProtKB-SubCell"/>
</dbReference>
<evidence type="ECO:0000256" key="7">
    <source>
        <dbReference type="ARBA" id="ARBA00022801"/>
    </source>
</evidence>
<dbReference type="CDD" id="cd03443">
    <property type="entry name" value="PaaI_thioesterase"/>
    <property type="match status" value="1"/>
</dbReference>